<feature type="compositionally biased region" description="Basic and acidic residues" evidence="1">
    <location>
        <begin position="90"/>
        <end position="112"/>
    </location>
</feature>
<dbReference type="Proteomes" id="UP001432322">
    <property type="component" value="Unassembled WGS sequence"/>
</dbReference>
<feature type="non-terminal residue" evidence="2">
    <location>
        <position position="1"/>
    </location>
</feature>
<accession>A0AAV5X005</accession>
<protein>
    <submittedName>
        <fullName evidence="2">Uncharacterized protein</fullName>
    </submittedName>
</protein>
<comment type="caution">
    <text evidence="2">The sequence shown here is derived from an EMBL/GenBank/DDBJ whole genome shotgun (WGS) entry which is preliminary data.</text>
</comment>
<sequence>VPEYGFIQIRKGQIIKEINQILAKYDQPQMQLLRVASDIGLYPNLVRFILQDEIKMKDMETETIDESLLGYKFTPGVVNELPVDSPTEYRMPKLESRPEEVDKSPSTNKEKNGNIPSANDNGYKESRLLEERRLEKGNGGLEDDGGEFDTANEEDIQFVEQVRIDESQLLLMVDPAIRNKNSVLISLPRSDLNSSGSSYSSGSSTVSTPPSSVESSPPSLPSFKPPSPKRKKIDPSPPLDSLPLPKAVYDDAPITNKARTEYGDSTPVFAIPTPPVVRRDYSALHKAQRENLMRLTPKVNVRKRRPGSPVIQPLAEGLIDFSDLFPPLFDVPIMKREHLREEKILEDDRMR</sequence>
<dbReference type="EMBL" id="BTSY01000007">
    <property type="protein sequence ID" value="GMT36225.1"/>
    <property type="molecule type" value="Genomic_DNA"/>
</dbReference>
<evidence type="ECO:0000256" key="1">
    <source>
        <dbReference type="SAM" id="MobiDB-lite"/>
    </source>
</evidence>
<name>A0AAV5X005_9BILA</name>
<feature type="region of interest" description="Disordered" evidence="1">
    <location>
        <begin position="188"/>
        <end position="247"/>
    </location>
</feature>
<evidence type="ECO:0000313" key="3">
    <source>
        <dbReference type="Proteomes" id="UP001432322"/>
    </source>
</evidence>
<dbReference type="AlphaFoldDB" id="A0AAV5X005"/>
<proteinExistence type="predicted"/>
<reference evidence="2" key="1">
    <citation type="submission" date="2023-10" db="EMBL/GenBank/DDBJ databases">
        <title>Genome assembly of Pristionchus species.</title>
        <authorList>
            <person name="Yoshida K."/>
            <person name="Sommer R.J."/>
        </authorList>
    </citation>
    <scope>NUCLEOTIDE SEQUENCE</scope>
    <source>
        <strain evidence="2">RS5133</strain>
    </source>
</reference>
<evidence type="ECO:0000313" key="2">
    <source>
        <dbReference type="EMBL" id="GMT36225.1"/>
    </source>
</evidence>
<feature type="non-terminal residue" evidence="2">
    <location>
        <position position="351"/>
    </location>
</feature>
<organism evidence="2 3">
    <name type="scientific">Pristionchus fissidentatus</name>
    <dbReference type="NCBI Taxonomy" id="1538716"/>
    <lineage>
        <taxon>Eukaryota</taxon>
        <taxon>Metazoa</taxon>
        <taxon>Ecdysozoa</taxon>
        <taxon>Nematoda</taxon>
        <taxon>Chromadorea</taxon>
        <taxon>Rhabditida</taxon>
        <taxon>Rhabditina</taxon>
        <taxon>Diplogasteromorpha</taxon>
        <taxon>Diplogasteroidea</taxon>
        <taxon>Neodiplogasteridae</taxon>
        <taxon>Pristionchus</taxon>
    </lineage>
</organism>
<gene>
    <name evidence="2" type="ORF">PFISCL1PPCAC_27522</name>
</gene>
<feature type="region of interest" description="Disordered" evidence="1">
    <location>
        <begin position="82"/>
        <end position="125"/>
    </location>
</feature>
<keyword evidence="3" id="KW-1185">Reference proteome</keyword>
<feature type="compositionally biased region" description="Low complexity" evidence="1">
    <location>
        <begin position="194"/>
        <end position="217"/>
    </location>
</feature>